<dbReference type="EMBL" id="BAABEZ010000022">
    <property type="protein sequence ID" value="GAA4456878.1"/>
    <property type="molecule type" value="Genomic_DNA"/>
</dbReference>
<comment type="caution">
    <text evidence="1">The sequence shown here is derived from an EMBL/GenBank/DDBJ whole genome shotgun (WGS) entry which is preliminary data.</text>
</comment>
<name>A0ABP8MY08_9BACT</name>
<evidence type="ECO:0000313" key="1">
    <source>
        <dbReference type="EMBL" id="GAA4456878.1"/>
    </source>
</evidence>
<proteinExistence type="predicted"/>
<dbReference type="SUPFAM" id="SSF52540">
    <property type="entry name" value="P-loop containing nucleoside triphosphate hydrolases"/>
    <property type="match status" value="1"/>
</dbReference>
<protein>
    <submittedName>
        <fullName evidence="1">Uncharacterized protein</fullName>
    </submittedName>
</protein>
<organism evidence="1 2">
    <name type="scientific">Rurimicrobium arvi</name>
    <dbReference type="NCBI Taxonomy" id="2049916"/>
    <lineage>
        <taxon>Bacteria</taxon>
        <taxon>Pseudomonadati</taxon>
        <taxon>Bacteroidota</taxon>
        <taxon>Chitinophagia</taxon>
        <taxon>Chitinophagales</taxon>
        <taxon>Chitinophagaceae</taxon>
        <taxon>Rurimicrobium</taxon>
    </lineage>
</organism>
<evidence type="ECO:0000313" key="2">
    <source>
        <dbReference type="Proteomes" id="UP001501410"/>
    </source>
</evidence>
<keyword evidence="2" id="KW-1185">Reference proteome</keyword>
<dbReference type="Proteomes" id="UP001501410">
    <property type="component" value="Unassembled WGS sequence"/>
</dbReference>
<sequence length="1106" mass="126622">MRFNNEFFGRDEDFSVLHAFLSSDDLFSLALVSNGGYGKTRLCIEFMRRVEREKNDWLPLVLVHHGYNTNELARLLGESGRLLILLDNANEVPDIVDDVKRQIEATKGRVKLLLTTRNTLFNQTLGRMSSHNSDVKKHELKALAPDVALKMLQTELPHIEHRNLLALRDISRGVPNVILELIGAVRNGQSINTISTNNFFATNVMNIVMEAANSIFRESGIAQGKTIDLLQVLSIISPVNNDGNNIAFIAAMMEVAEEKVETIINRLSDAELIEKTNTISIKPDPYSDVILAEACKSSMRLIKRVKDQQGAEKYVENIVKNLAEAEIPSNEKDLFTQQMLKEYFAIVSDPTTPPRRLTAALEFARNLSYSKPKSAVIVVTEWMKLLAVDASALLEHDGYTQKTLVQTANEIVACILGNVVAEAFVHDKTKLPELFELIEQFIKASGYYKVLNACFGFRHWHCKCNGYRLTECCGLQHFLKDRIVQFLSNANDPSQIRIALEAHDVLMELEFNDETYYDNFTMTLHWGWYQLPDCEHAKQFRIESVQAIIAFYKSGHATLEQKQKLLPALGKKLFQVSKSSAERYKFNTDAEMDAILSFLQDILQEQPELWEKIAVANAPKIRNKSEIRPEFELKIEAIRFLTKAAGSLKEELQLLLGSQDYFDSRKNAGNNCLRILKEYSDNEQFIEDFISINAGQKLMSTPFHECLTAFVAHAPEFSKALFERIIHNYPDQIPLYALLIRSNNQDQAYFNDTTETILSKHPEHIASVVWMLVYGKNQEVDYRFASDLDVFETAINQEDSRAIGLLESQLIYYLFVDKHRTLALYDTILPLLHKDQIAGVFHHIYSDEAVTTAFPKDLLALLHKHKKVIPLDETFGGNEVLNFIEERFGFDELYTFIRKWVEQKIASSTYGLFSFDDHRMGTKVSEEKLEAERFMFVLRKFITLNPDQFEWQLERQILKVFRPNKGFTILMQEKSMSLLEEFKTNEHALMGLAKGLSIFSPTSEPFILSMCAIADAYFALIQKTPTFHQTADFFGHDFYFNGGIKSKSGNGPYPIDVQKKELFEKVIAKNQFSTAVMIFLGRCLQRVQQDIDQEIESNRARFSWYD</sequence>
<dbReference type="InterPro" id="IPR027417">
    <property type="entry name" value="P-loop_NTPase"/>
</dbReference>
<gene>
    <name evidence="1" type="ORF">GCM10023092_22820</name>
</gene>
<accession>A0ABP8MY08</accession>
<reference evidence="2" key="1">
    <citation type="journal article" date="2019" name="Int. J. Syst. Evol. Microbiol.">
        <title>The Global Catalogue of Microorganisms (GCM) 10K type strain sequencing project: providing services to taxonomists for standard genome sequencing and annotation.</title>
        <authorList>
            <consortium name="The Broad Institute Genomics Platform"/>
            <consortium name="The Broad Institute Genome Sequencing Center for Infectious Disease"/>
            <person name="Wu L."/>
            <person name="Ma J."/>
        </authorList>
    </citation>
    <scope>NUCLEOTIDE SEQUENCE [LARGE SCALE GENOMIC DNA]</scope>
    <source>
        <strain evidence="2">JCM 31921</strain>
    </source>
</reference>